<keyword evidence="5" id="KW-0732">Signal</keyword>
<keyword evidence="7" id="KW-1185">Reference proteome</keyword>
<dbReference type="PROSITE" id="PS00375">
    <property type="entry name" value="UDPGT"/>
    <property type="match status" value="1"/>
</dbReference>
<keyword evidence="2 4" id="KW-0328">Glycosyltransferase</keyword>
<dbReference type="GO" id="GO:0015020">
    <property type="term" value="F:glucuronosyltransferase activity"/>
    <property type="evidence" value="ECO:0007669"/>
    <property type="project" value="UniProtKB-EC"/>
</dbReference>
<comment type="caution">
    <text evidence="6">The sequence shown here is derived from an EMBL/GenBank/DDBJ whole genome shotgun (WGS) entry which is preliminary data.</text>
</comment>
<dbReference type="Pfam" id="PF00201">
    <property type="entry name" value="UDPGT"/>
    <property type="match status" value="1"/>
</dbReference>
<dbReference type="InterPro" id="IPR050271">
    <property type="entry name" value="UDP-glycosyltransferase"/>
</dbReference>
<evidence type="ECO:0000256" key="2">
    <source>
        <dbReference type="ARBA" id="ARBA00022676"/>
    </source>
</evidence>
<keyword evidence="5" id="KW-0812">Transmembrane</keyword>
<dbReference type="InterPro" id="IPR002213">
    <property type="entry name" value="UDP_glucos_trans"/>
</dbReference>
<dbReference type="SUPFAM" id="SSF53756">
    <property type="entry name" value="UDP-Glycosyltransferase/glycogen phosphorylase"/>
    <property type="match status" value="1"/>
</dbReference>
<dbReference type="FunFam" id="3.40.50.2000:FF:000050">
    <property type="entry name" value="UDP-glucuronosyltransferase"/>
    <property type="match status" value="1"/>
</dbReference>
<comment type="catalytic activity">
    <reaction evidence="5">
        <text>glucuronate acceptor + UDP-alpha-D-glucuronate = acceptor beta-D-glucuronoside + UDP + H(+)</text>
        <dbReference type="Rhea" id="RHEA:21032"/>
        <dbReference type="ChEBI" id="CHEBI:15378"/>
        <dbReference type="ChEBI" id="CHEBI:58052"/>
        <dbReference type="ChEBI" id="CHEBI:58223"/>
        <dbReference type="ChEBI" id="CHEBI:132367"/>
        <dbReference type="ChEBI" id="CHEBI:132368"/>
        <dbReference type="EC" id="2.4.1.17"/>
    </reaction>
</comment>
<dbReference type="CDD" id="cd03784">
    <property type="entry name" value="GT1_Gtf-like"/>
    <property type="match status" value="1"/>
</dbReference>
<comment type="subcellular location">
    <subcellularLocation>
        <location evidence="5">Membrane</location>
        <topology evidence="5">Single-pass membrane protein</topology>
    </subcellularLocation>
</comment>
<gene>
    <name evidence="6" type="ORF">RI129_012502</name>
</gene>
<accession>A0AAN7ZC58</accession>
<reference evidence="6 7" key="1">
    <citation type="journal article" date="2024" name="Insects">
        <title>An Improved Chromosome-Level Genome Assembly of the Firefly Pyrocoelia pectoralis.</title>
        <authorList>
            <person name="Fu X."/>
            <person name="Meyer-Rochow V.B."/>
            <person name="Ballantyne L."/>
            <person name="Zhu X."/>
        </authorList>
    </citation>
    <scope>NUCLEOTIDE SEQUENCE [LARGE SCALE GENOMIC DNA]</scope>
    <source>
        <strain evidence="6">XCY_ONT2</strain>
    </source>
</reference>
<comment type="similarity">
    <text evidence="1 4">Belongs to the UDP-glycosyltransferase family.</text>
</comment>
<dbReference type="Gene3D" id="3.40.50.2000">
    <property type="entry name" value="Glycogen Phosphorylase B"/>
    <property type="match status" value="2"/>
</dbReference>
<feature type="chain" id="PRO_5042673440" description="UDP-glucuronosyltransferase" evidence="5">
    <location>
        <begin position="17"/>
        <end position="518"/>
    </location>
</feature>
<keyword evidence="3 4" id="KW-0808">Transferase</keyword>
<dbReference type="Proteomes" id="UP001329430">
    <property type="component" value="Chromosome 10"/>
</dbReference>
<organism evidence="6 7">
    <name type="scientific">Pyrocoelia pectoralis</name>
    <dbReference type="NCBI Taxonomy" id="417401"/>
    <lineage>
        <taxon>Eukaryota</taxon>
        <taxon>Metazoa</taxon>
        <taxon>Ecdysozoa</taxon>
        <taxon>Arthropoda</taxon>
        <taxon>Hexapoda</taxon>
        <taxon>Insecta</taxon>
        <taxon>Pterygota</taxon>
        <taxon>Neoptera</taxon>
        <taxon>Endopterygota</taxon>
        <taxon>Coleoptera</taxon>
        <taxon>Polyphaga</taxon>
        <taxon>Elateriformia</taxon>
        <taxon>Elateroidea</taxon>
        <taxon>Lampyridae</taxon>
        <taxon>Lampyrinae</taxon>
        <taxon>Pyrocoelia</taxon>
    </lineage>
</organism>
<name>A0AAN7ZC58_9COLE</name>
<evidence type="ECO:0000256" key="1">
    <source>
        <dbReference type="ARBA" id="ARBA00009995"/>
    </source>
</evidence>
<dbReference type="AlphaFoldDB" id="A0AAN7ZC58"/>
<feature type="transmembrane region" description="Helical" evidence="5">
    <location>
        <begin position="469"/>
        <end position="496"/>
    </location>
</feature>
<evidence type="ECO:0000313" key="6">
    <source>
        <dbReference type="EMBL" id="KAK5638207.1"/>
    </source>
</evidence>
<keyword evidence="5" id="KW-0472">Membrane</keyword>
<evidence type="ECO:0000256" key="5">
    <source>
        <dbReference type="RuleBase" id="RU362059"/>
    </source>
</evidence>
<dbReference type="PANTHER" id="PTHR48043">
    <property type="entry name" value="EG:EG0003.4 PROTEIN-RELATED"/>
    <property type="match status" value="1"/>
</dbReference>
<keyword evidence="5" id="KW-1133">Transmembrane helix</keyword>
<feature type="signal peptide" evidence="5">
    <location>
        <begin position="1"/>
        <end position="16"/>
    </location>
</feature>
<dbReference type="EC" id="2.4.1.17" evidence="5"/>
<dbReference type="PANTHER" id="PTHR48043:SF159">
    <property type="entry name" value="EG:EG0003.4 PROTEIN-RELATED"/>
    <property type="match status" value="1"/>
</dbReference>
<dbReference type="GO" id="GO:0016020">
    <property type="term" value="C:membrane"/>
    <property type="evidence" value="ECO:0007669"/>
    <property type="project" value="UniProtKB-SubCell"/>
</dbReference>
<sequence>MFAFINLIVLISGVNGARILGIIPSPCYSHQAAFHQLWRELSLRGHQVTTITTHPLCDPTLTNLTEIDPTQFFENGTDLNVPRIVMATQVNIALGFREYFEQMADIMDKQFSCPPVKRLIDDPDAKFDLVMGEYFFGGVFAFAKRFGCPSIGIISLDGLSYQYTQAGSLSHSTSFPDYLVATGEPLTFSERVLSFLYALGIDLYVRQYNEIMQQRVVDKHFGRNYASVYEIFRNISSLFLNANSILHQIRPLVPGIIHLRGEFHRSPSKPLPKDLQAILDSAYNGIIYFSFGSNVKFEYLPPKLIEALSGTFAELPYTVLWKHELGFVRNKSDNVIVSKWLPQQDILRHPNIKLFITQGGLQSMDEAIYEHVPMIGIPFFGDQPYNVKKMVSKGFGLELDHRNLEKEELKATILEVINNPKYRNTIKELAELAQDQPMTGIEKAVWWTEYVIRHKGAKHLRSPLLDIPWYQYLLLDVIGVLVLSTLVIVCLVYFLIRKLVRFVKSRFLKKSVFREKKD</sequence>
<dbReference type="InterPro" id="IPR035595">
    <property type="entry name" value="UDP_glycos_trans_CS"/>
</dbReference>
<evidence type="ECO:0000256" key="3">
    <source>
        <dbReference type="ARBA" id="ARBA00022679"/>
    </source>
</evidence>
<evidence type="ECO:0000313" key="7">
    <source>
        <dbReference type="Proteomes" id="UP001329430"/>
    </source>
</evidence>
<protein>
    <recommendedName>
        <fullName evidence="5">UDP-glucuronosyltransferase</fullName>
        <ecNumber evidence="5">2.4.1.17</ecNumber>
    </recommendedName>
</protein>
<dbReference type="EMBL" id="JAVRBK010000010">
    <property type="protein sequence ID" value="KAK5638207.1"/>
    <property type="molecule type" value="Genomic_DNA"/>
</dbReference>
<evidence type="ECO:0000256" key="4">
    <source>
        <dbReference type="RuleBase" id="RU003718"/>
    </source>
</evidence>
<proteinExistence type="inferred from homology"/>